<dbReference type="SUPFAM" id="SSF51905">
    <property type="entry name" value="FAD/NAD(P)-binding domain"/>
    <property type="match status" value="1"/>
</dbReference>
<evidence type="ECO:0000256" key="9">
    <source>
        <dbReference type="ARBA" id="ARBA00049187"/>
    </source>
</evidence>
<keyword evidence="8 10" id="KW-0676">Redox-active center</keyword>
<keyword evidence="3 10" id="KW-0285">Flavoprotein</keyword>
<reference evidence="13" key="1">
    <citation type="submission" date="2014-11" db="EMBL/GenBank/DDBJ databases">
        <authorList>
            <person name="Zhu J."/>
            <person name="Qi W."/>
            <person name="Song R."/>
        </authorList>
    </citation>
    <scope>NUCLEOTIDE SEQUENCE</scope>
</reference>
<sequence length="476" mass="51090">METKKCQVLVIGAGPGGYVAAIRSGQLGLSTIIVEGEKAGGTCLIRGCIPSKALIHAAHRFHDLAKHSKDAGHMGISIPGPAELNMANMISWKEGIVDKLNKGVEHLLKSAGAEFIHGWAEFQDAKTVKIGKGKDAIIVQAENVILANGSVPIELPFMPFSKNVISSREALNLQELPEHVVVVGGGYIGLELGITYKMLGSNVTIVEAMDSVLPIFDKELRRPLELFIKKNKIKVHTGVFAKGTEDMKDGKIKLFYVDKNAKDDAKYEEIIADKVLVTVGRKPNSQSLSPTGVALDERGFVKVNQRCETNMKGVYAIGDVCDSGEMLAHVASFQGEMVAEIISGKKREYDPVAVPAIVFTEPEIVSVGLSPEQAKEAGHPVIIGKFPLGANGRALTQEAEKSAGFVRVCAREDDHRILGIQAVGTHISELVGEWTLALEMGALLEDIAGTIHAHPTMTEMTHEAVLATLGHAIHTS</sequence>
<reference evidence="13" key="2">
    <citation type="journal article" date="2015" name="ISME J.">
        <title>A new class of marine Euryarchaeota group II from the Mediterranean deep chlorophyll maximum.</title>
        <authorList>
            <person name="Martin-Cuadrado A.B."/>
            <person name="Garcia-Heredia I."/>
            <person name="Molto A.G."/>
            <person name="Lopez-Ubeda R."/>
            <person name="Kimes N."/>
            <person name="Lopez-Garcia P."/>
            <person name="Moreira D."/>
            <person name="Rodriguez-Valera F."/>
        </authorList>
    </citation>
    <scope>NUCLEOTIDE SEQUENCE</scope>
</reference>
<evidence type="ECO:0000256" key="10">
    <source>
        <dbReference type="RuleBase" id="RU003692"/>
    </source>
</evidence>
<dbReference type="GO" id="GO:0050660">
    <property type="term" value="F:flavin adenine dinucleotide binding"/>
    <property type="evidence" value="ECO:0007669"/>
    <property type="project" value="InterPro"/>
</dbReference>
<keyword evidence="4 10" id="KW-0274">FAD</keyword>
<dbReference type="GO" id="GO:0006103">
    <property type="term" value="P:2-oxoglutarate metabolic process"/>
    <property type="evidence" value="ECO:0007669"/>
    <property type="project" value="TreeGrafter"/>
</dbReference>
<keyword evidence="6 10" id="KW-0520">NAD</keyword>
<dbReference type="NCBIfam" id="TIGR01350">
    <property type="entry name" value="lipoamide_DH"/>
    <property type="match status" value="1"/>
</dbReference>
<dbReference type="Pfam" id="PF07992">
    <property type="entry name" value="Pyr_redox_2"/>
    <property type="match status" value="1"/>
</dbReference>
<dbReference type="PIRSF" id="PIRSF000350">
    <property type="entry name" value="Mercury_reductase_MerA"/>
    <property type="match status" value="1"/>
</dbReference>
<dbReference type="InterPro" id="IPR050151">
    <property type="entry name" value="Class-I_Pyr_Nuc-Dis_Oxidored"/>
</dbReference>
<dbReference type="InterPro" id="IPR006258">
    <property type="entry name" value="Lipoamide_DH"/>
</dbReference>
<dbReference type="InterPro" id="IPR023753">
    <property type="entry name" value="FAD/NAD-binding_dom"/>
</dbReference>
<name>A0A1B1TG53_9ARCH</name>
<evidence type="ECO:0000256" key="6">
    <source>
        <dbReference type="ARBA" id="ARBA00023027"/>
    </source>
</evidence>
<feature type="domain" description="FAD/NAD(P)-binding" evidence="12">
    <location>
        <begin position="7"/>
        <end position="335"/>
    </location>
</feature>
<organism evidence="13">
    <name type="scientific">uncultured Poseidoniia archaeon</name>
    <dbReference type="NCBI Taxonomy" id="1697135"/>
    <lineage>
        <taxon>Archaea</taxon>
        <taxon>Methanobacteriati</taxon>
        <taxon>Thermoplasmatota</taxon>
        <taxon>Candidatus Poseidoniia</taxon>
        <taxon>environmental samples</taxon>
    </lineage>
</organism>
<dbReference type="Pfam" id="PF02852">
    <property type="entry name" value="Pyr_redox_dim"/>
    <property type="match status" value="1"/>
</dbReference>
<dbReference type="PRINTS" id="PR00368">
    <property type="entry name" value="FADPNR"/>
</dbReference>
<evidence type="ECO:0000259" key="12">
    <source>
        <dbReference type="Pfam" id="PF07992"/>
    </source>
</evidence>
<accession>A0A1B1TG53</accession>
<dbReference type="FunFam" id="3.30.390.30:FF:000001">
    <property type="entry name" value="Dihydrolipoyl dehydrogenase"/>
    <property type="match status" value="1"/>
</dbReference>
<dbReference type="PANTHER" id="PTHR22912:SF160">
    <property type="entry name" value="DIHYDROLIPOYL DEHYDROGENASE"/>
    <property type="match status" value="1"/>
</dbReference>
<dbReference type="PRINTS" id="PR00411">
    <property type="entry name" value="PNDRDTASEI"/>
</dbReference>
<comment type="catalytic activity">
    <reaction evidence="9 10">
        <text>N(6)-[(R)-dihydrolipoyl]-L-lysyl-[protein] + NAD(+) = N(6)-[(R)-lipoyl]-L-lysyl-[protein] + NADH + H(+)</text>
        <dbReference type="Rhea" id="RHEA:15045"/>
        <dbReference type="Rhea" id="RHEA-COMP:10474"/>
        <dbReference type="Rhea" id="RHEA-COMP:10475"/>
        <dbReference type="ChEBI" id="CHEBI:15378"/>
        <dbReference type="ChEBI" id="CHEBI:57540"/>
        <dbReference type="ChEBI" id="CHEBI:57945"/>
        <dbReference type="ChEBI" id="CHEBI:83099"/>
        <dbReference type="ChEBI" id="CHEBI:83100"/>
        <dbReference type="EC" id="1.8.1.4"/>
    </reaction>
</comment>
<evidence type="ECO:0000256" key="4">
    <source>
        <dbReference type="ARBA" id="ARBA00022827"/>
    </source>
</evidence>
<feature type="domain" description="Pyridine nucleotide-disulphide oxidoreductase dimerisation" evidence="11">
    <location>
        <begin position="354"/>
        <end position="464"/>
    </location>
</feature>
<dbReference type="Gene3D" id="3.30.390.30">
    <property type="match status" value="1"/>
</dbReference>
<dbReference type="PROSITE" id="PS00076">
    <property type="entry name" value="PYRIDINE_REDOX_1"/>
    <property type="match status" value="1"/>
</dbReference>
<proteinExistence type="inferred from homology"/>
<dbReference type="PANTHER" id="PTHR22912">
    <property type="entry name" value="DISULFIDE OXIDOREDUCTASE"/>
    <property type="match status" value="1"/>
</dbReference>
<evidence type="ECO:0000256" key="1">
    <source>
        <dbReference type="ARBA" id="ARBA00007532"/>
    </source>
</evidence>
<evidence type="ECO:0000313" key="13">
    <source>
        <dbReference type="EMBL" id="ANV81261.1"/>
    </source>
</evidence>
<keyword evidence="7" id="KW-1015">Disulfide bond</keyword>
<evidence type="ECO:0000256" key="8">
    <source>
        <dbReference type="ARBA" id="ARBA00023284"/>
    </source>
</evidence>
<evidence type="ECO:0000256" key="7">
    <source>
        <dbReference type="ARBA" id="ARBA00023157"/>
    </source>
</evidence>
<comment type="similarity">
    <text evidence="1 10">Belongs to the class-I pyridine nucleotide-disulfide oxidoreductase family.</text>
</comment>
<dbReference type="EMBL" id="KP211933">
    <property type="protein sequence ID" value="ANV81261.1"/>
    <property type="molecule type" value="Genomic_DNA"/>
</dbReference>
<dbReference type="Gene3D" id="3.50.50.60">
    <property type="entry name" value="FAD/NAD(P)-binding domain"/>
    <property type="match status" value="2"/>
</dbReference>
<evidence type="ECO:0000256" key="3">
    <source>
        <dbReference type="ARBA" id="ARBA00022630"/>
    </source>
</evidence>
<evidence type="ECO:0000259" key="11">
    <source>
        <dbReference type="Pfam" id="PF02852"/>
    </source>
</evidence>
<dbReference type="InterPro" id="IPR016156">
    <property type="entry name" value="FAD/NAD-linked_Rdtase_dimer_sf"/>
</dbReference>
<dbReference type="InterPro" id="IPR004099">
    <property type="entry name" value="Pyr_nucl-diS_OxRdtase_dimer"/>
</dbReference>
<dbReference type="SUPFAM" id="SSF55424">
    <property type="entry name" value="FAD/NAD-linked reductases, dimerisation (C-terminal) domain"/>
    <property type="match status" value="1"/>
</dbReference>
<dbReference type="EC" id="1.8.1.4" evidence="2 10"/>
<dbReference type="InterPro" id="IPR001100">
    <property type="entry name" value="Pyr_nuc-diS_OxRdtase"/>
</dbReference>
<protein>
    <recommendedName>
        <fullName evidence="2 10">Dihydrolipoyl dehydrogenase</fullName>
        <ecNumber evidence="2 10">1.8.1.4</ecNumber>
    </recommendedName>
</protein>
<dbReference type="GO" id="GO:0004148">
    <property type="term" value="F:dihydrolipoyl dehydrogenase (NADH) activity"/>
    <property type="evidence" value="ECO:0007669"/>
    <property type="project" value="UniProtKB-EC"/>
</dbReference>
<comment type="cofactor">
    <cofactor evidence="10">
        <name>FAD</name>
        <dbReference type="ChEBI" id="CHEBI:57692"/>
    </cofactor>
    <text evidence="10">Binds 1 FAD per subunit.</text>
</comment>
<dbReference type="InterPro" id="IPR012999">
    <property type="entry name" value="Pyr_OxRdtase_I_AS"/>
</dbReference>
<comment type="miscellaneous">
    <text evidence="10">The active site is a redox-active disulfide bond.</text>
</comment>
<evidence type="ECO:0000256" key="5">
    <source>
        <dbReference type="ARBA" id="ARBA00023002"/>
    </source>
</evidence>
<dbReference type="AlphaFoldDB" id="A0A1B1TG53"/>
<dbReference type="InterPro" id="IPR036188">
    <property type="entry name" value="FAD/NAD-bd_sf"/>
</dbReference>
<keyword evidence="5 10" id="KW-0560">Oxidoreductase</keyword>
<evidence type="ECO:0000256" key="2">
    <source>
        <dbReference type="ARBA" id="ARBA00012608"/>
    </source>
</evidence>